<dbReference type="Proteomes" id="UP000596099">
    <property type="component" value="Plasmid pHB5018c"/>
</dbReference>
<proteinExistence type="predicted"/>
<gene>
    <name evidence="1" type="ORF">TthHB5018_c24240</name>
</gene>
<evidence type="ECO:0000313" key="2">
    <source>
        <dbReference type="Proteomes" id="UP000596099"/>
    </source>
</evidence>
<dbReference type="AlphaFoldDB" id="A0A7R7TGG3"/>
<name>A0A7R7TGG3_THETH</name>
<sequence length="84" mass="9398">MRAQGGFVQILPGKLAPVEPAFAIYADECGRHLKAEKGLGPPQEVIRAWFRELVEGRLFARGVTSEVFAFLRDPASWEQLWTSP</sequence>
<geneLocation type="plasmid" evidence="1 2">
    <name>pHB5018c</name>
</geneLocation>
<protein>
    <submittedName>
        <fullName evidence="1">Uncharacterized protein</fullName>
    </submittedName>
</protein>
<evidence type="ECO:0000313" key="1">
    <source>
        <dbReference type="EMBL" id="BCP67490.1"/>
    </source>
</evidence>
<accession>A0A7R7TGG3</accession>
<organism evidence="1 2">
    <name type="scientific">Thermus thermophilus</name>
    <dbReference type="NCBI Taxonomy" id="274"/>
    <lineage>
        <taxon>Bacteria</taxon>
        <taxon>Thermotogati</taxon>
        <taxon>Deinococcota</taxon>
        <taxon>Deinococci</taxon>
        <taxon>Thermales</taxon>
        <taxon>Thermaceae</taxon>
        <taxon>Thermus</taxon>
    </lineage>
</organism>
<dbReference type="EMBL" id="AP024272">
    <property type="protein sequence ID" value="BCP67490.1"/>
    <property type="molecule type" value="Genomic_DNA"/>
</dbReference>
<keyword evidence="1" id="KW-0614">Plasmid</keyword>
<reference evidence="2" key="1">
    <citation type="submission" date="2021-01" db="EMBL/GenBank/DDBJ databases">
        <title>Complete Genome Sequence of Thermus thermophilus Strain HB5018, Isolated from Mine Onsen Hot Spring.</title>
        <authorList>
            <person name="Miyazaki K."/>
            <person name="Moriya T."/>
            <person name="Nemoto N."/>
            <person name="Oshima T."/>
            <person name="Yura K."/>
            <person name="Bessho Y."/>
        </authorList>
    </citation>
    <scope>NUCLEOTIDE SEQUENCE [LARGE SCALE GENOMIC DNA]</scope>
    <source>
        <strain evidence="2">HB5018</strain>
        <plasmid evidence="2">pHB5018c</plasmid>
    </source>
</reference>